<reference evidence="1 2" key="1">
    <citation type="journal article" date="2014" name="Nat. Commun.">
        <title>Klebsormidium flaccidum genome reveals primary factors for plant terrestrial adaptation.</title>
        <authorList>
            <person name="Hori K."/>
            <person name="Maruyama F."/>
            <person name="Fujisawa T."/>
            <person name="Togashi T."/>
            <person name="Yamamoto N."/>
            <person name="Seo M."/>
            <person name="Sato S."/>
            <person name="Yamada T."/>
            <person name="Mori H."/>
            <person name="Tajima N."/>
            <person name="Moriyama T."/>
            <person name="Ikeuchi M."/>
            <person name="Watanabe M."/>
            <person name="Wada H."/>
            <person name="Kobayashi K."/>
            <person name="Saito M."/>
            <person name="Masuda T."/>
            <person name="Sasaki-Sekimoto Y."/>
            <person name="Mashiguchi K."/>
            <person name="Awai K."/>
            <person name="Shimojima M."/>
            <person name="Masuda S."/>
            <person name="Iwai M."/>
            <person name="Nobusawa T."/>
            <person name="Narise T."/>
            <person name="Kondo S."/>
            <person name="Saito H."/>
            <person name="Sato R."/>
            <person name="Murakawa M."/>
            <person name="Ihara Y."/>
            <person name="Oshima-Yamada Y."/>
            <person name="Ohtaka K."/>
            <person name="Satoh M."/>
            <person name="Sonobe K."/>
            <person name="Ishii M."/>
            <person name="Ohtani R."/>
            <person name="Kanamori-Sato M."/>
            <person name="Honoki R."/>
            <person name="Miyazaki D."/>
            <person name="Mochizuki H."/>
            <person name="Umetsu J."/>
            <person name="Higashi K."/>
            <person name="Shibata D."/>
            <person name="Kamiya Y."/>
            <person name="Sato N."/>
            <person name="Nakamura Y."/>
            <person name="Tabata S."/>
            <person name="Ida S."/>
            <person name="Kurokawa K."/>
            <person name="Ohta H."/>
        </authorList>
    </citation>
    <scope>NUCLEOTIDE SEQUENCE [LARGE SCALE GENOMIC DNA]</scope>
    <source>
        <strain evidence="1 2">NIES-2285</strain>
    </source>
</reference>
<organism evidence="1 2">
    <name type="scientific">Klebsormidium nitens</name>
    <name type="common">Green alga</name>
    <name type="synonym">Ulothrix nitens</name>
    <dbReference type="NCBI Taxonomy" id="105231"/>
    <lineage>
        <taxon>Eukaryota</taxon>
        <taxon>Viridiplantae</taxon>
        <taxon>Streptophyta</taxon>
        <taxon>Klebsormidiophyceae</taxon>
        <taxon>Klebsormidiales</taxon>
        <taxon>Klebsormidiaceae</taxon>
        <taxon>Klebsormidium</taxon>
    </lineage>
</organism>
<dbReference type="Proteomes" id="UP000054558">
    <property type="component" value="Unassembled WGS sequence"/>
</dbReference>
<name>A0A1Y1HQ16_KLENI</name>
<accession>A0A1Y1HQ16</accession>
<gene>
    <name evidence="1" type="ORF">KFL_000050640</name>
</gene>
<keyword evidence="2" id="KW-1185">Reference proteome</keyword>
<dbReference type="AlphaFoldDB" id="A0A1Y1HQ16"/>
<sequence>MAFGSLQSHCHTATALLKRNLVTMECPRGAGSRTGSLLGENAHELLSRSQELSCNGGAMHQAAKGLADVGAAGAKGGSGPQSGSLAGESIQMVLEWTLPRDAYNVLRSFRFRNDDIKMVFAAQTAVGGAFD</sequence>
<evidence type="ECO:0000313" key="1">
    <source>
        <dbReference type="EMBL" id="GAQ77928.1"/>
    </source>
</evidence>
<evidence type="ECO:0000313" key="2">
    <source>
        <dbReference type="Proteomes" id="UP000054558"/>
    </source>
</evidence>
<dbReference type="EMBL" id="DF236954">
    <property type="protein sequence ID" value="GAQ77928.1"/>
    <property type="molecule type" value="Genomic_DNA"/>
</dbReference>
<proteinExistence type="predicted"/>
<protein>
    <submittedName>
        <fullName evidence="1">Uncharacterized protein</fullName>
    </submittedName>
</protein>